<evidence type="ECO:0000313" key="2">
    <source>
        <dbReference type="Proteomes" id="UP000242642"/>
    </source>
</evidence>
<keyword evidence="2" id="KW-1185">Reference proteome</keyword>
<proteinExistence type="predicted"/>
<dbReference type="PANTHER" id="PTHR40266">
    <property type="entry name" value="TOXIN HIGB-1"/>
    <property type="match status" value="1"/>
</dbReference>
<dbReference type="AlphaFoldDB" id="A0A1I0FSP0"/>
<gene>
    <name evidence="1" type="ORF">SAMN02583745_02880</name>
</gene>
<protein>
    <submittedName>
        <fullName evidence="1">Proteic killer suppression protein</fullName>
    </submittedName>
</protein>
<dbReference type="PANTHER" id="PTHR40266:SF2">
    <property type="entry name" value="TOXIN HIGB-1"/>
    <property type="match status" value="1"/>
</dbReference>
<evidence type="ECO:0000313" key="1">
    <source>
        <dbReference type="EMBL" id="SET61250.1"/>
    </source>
</evidence>
<accession>A0A1I0FSP0</accession>
<name>A0A1I0FSP0_9GAMM</name>
<dbReference type="Gene3D" id="3.30.2310.20">
    <property type="entry name" value="RelE-like"/>
    <property type="match status" value="1"/>
</dbReference>
<dbReference type="SUPFAM" id="SSF143011">
    <property type="entry name" value="RelE-like"/>
    <property type="match status" value="1"/>
</dbReference>
<dbReference type="InterPro" id="IPR035093">
    <property type="entry name" value="RelE/ParE_toxin_dom_sf"/>
</dbReference>
<reference evidence="2" key="1">
    <citation type="submission" date="2016-10" db="EMBL/GenBank/DDBJ databases">
        <authorList>
            <person name="Varghese N."/>
            <person name="Submissions S."/>
        </authorList>
    </citation>
    <scope>NUCLEOTIDE SEQUENCE [LARGE SCALE GENOMIC DNA]</scope>
    <source>
        <strain evidence="2">DSM 18579</strain>
    </source>
</reference>
<dbReference type="InterPro" id="IPR007711">
    <property type="entry name" value="HigB-1"/>
</dbReference>
<dbReference type="EMBL" id="FOHV01000047">
    <property type="protein sequence ID" value="SET61250.1"/>
    <property type="molecule type" value="Genomic_DNA"/>
</dbReference>
<dbReference type="Pfam" id="PF05015">
    <property type="entry name" value="HigB-like_toxin"/>
    <property type="match status" value="1"/>
</dbReference>
<dbReference type="RefSeq" id="WP_093322595.1">
    <property type="nucleotide sequence ID" value="NZ_FOHV01000047.1"/>
</dbReference>
<sequence length="92" mass="10443">MIKGFRHKGLELFYLSGTTKGIQVSHTSELSRILAALDVCALPANLNFPSFRLHQLKRVLKGYWSITVNGNWKVIFCFNGADVELIDYLGYH</sequence>
<dbReference type="OrthoDB" id="9801102at2"/>
<dbReference type="STRING" id="1123402.SAMN02583745_02880"/>
<dbReference type="Proteomes" id="UP000242642">
    <property type="component" value="Unassembled WGS sequence"/>
</dbReference>
<organism evidence="1 2">
    <name type="scientific">Thorsellia anophelis DSM 18579</name>
    <dbReference type="NCBI Taxonomy" id="1123402"/>
    <lineage>
        <taxon>Bacteria</taxon>
        <taxon>Pseudomonadati</taxon>
        <taxon>Pseudomonadota</taxon>
        <taxon>Gammaproteobacteria</taxon>
        <taxon>Enterobacterales</taxon>
        <taxon>Thorselliaceae</taxon>
        <taxon>Thorsellia</taxon>
    </lineage>
</organism>